<proteinExistence type="predicted"/>
<keyword evidence="3" id="KW-0812">Transmembrane</keyword>
<name>A0ABQ4WCY7_9ASTR</name>
<accession>A0ABQ4WCY7</accession>
<keyword evidence="5" id="KW-1185">Reference proteome</keyword>
<feature type="coiled-coil region" evidence="1">
    <location>
        <begin position="355"/>
        <end position="454"/>
    </location>
</feature>
<reference evidence="4" key="2">
    <citation type="submission" date="2022-01" db="EMBL/GenBank/DDBJ databases">
        <authorList>
            <person name="Yamashiro T."/>
            <person name="Shiraishi A."/>
            <person name="Satake H."/>
            <person name="Nakayama K."/>
        </authorList>
    </citation>
    <scope>NUCLEOTIDE SEQUENCE</scope>
</reference>
<evidence type="ECO:0000256" key="1">
    <source>
        <dbReference type="SAM" id="Coils"/>
    </source>
</evidence>
<dbReference type="EMBL" id="BQNB010008536">
    <property type="protein sequence ID" value="GJS50726.1"/>
    <property type="molecule type" value="Genomic_DNA"/>
</dbReference>
<sequence>MYHDLYFCGKTLIEIENVGLTFAQVSSKAHREGVGLRVADSHTGNHPKVVLRHSKLFEGGADVPKALHNPITHLGNWKGSFFFIENKIIPSDYPELILGENKLDKKSFNDKVPLHPEMDPLYDQIATYPYIVRTFPDPILYLAGLKTTWEHSPKKPVIYHRGQGIFASLFISWFNSFMLSFYYHQCFVEMDFRRFMLGEVDGELNFLPAEVASEGRNSPSTKYVNNAPIIDATPLSSVYPSNVVENAVDSDDPSYGEDEQTLIGPSLSPHPEASKKFKILGKRKVAFDAPERALPPKVQKVPARASKVVGEASTPLDVDSDFDIHEFPSAKEEISIEQLCDIHDRAYMRQVVLNNLKKDRAYAELERKCNEALQDLDKNPLVSDMRVEIKDLQGQVDGLHNEYNMLILEEKKWACYEQILSSLRAKIEGIESERERLKSSEIKLLQEIDSLKQDRAVVVSKVVPIASMKLIRSDDLGVLVAKLVRSFIIYGRCQAFEEVAAMEEPFVLKNMSDYRPSSKEEYKQAGDALANASYPFLAEYVANPYASLEHLLSKKPPLLRPTFSGSRFKPLPPKVKPMGRFPFAAVFVIKRNLFS</sequence>
<feature type="region of interest" description="Disordered" evidence="2">
    <location>
        <begin position="248"/>
        <end position="267"/>
    </location>
</feature>
<reference evidence="4" key="1">
    <citation type="journal article" date="2022" name="Int. J. Mol. Sci.">
        <title>Draft Genome of Tanacetum Coccineum: Genomic Comparison of Closely Related Tanacetum-Family Plants.</title>
        <authorList>
            <person name="Yamashiro T."/>
            <person name="Shiraishi A."/>
            <person name="Nakayama K."/>
            <person name="Satake H."/>
        </authorList>
    </citation>
    <scope>NUCLEOTIDE SEQUENCE</scope>
</reference>
<evidence type="ECO:0000313" key="4">
    <source>
        <dbReference type="EMBL" id="GJS50726.1"/>
    </source>
</evidence>
<feature type="transmembrane region" description="Helical" evidence="3">
    <location>
        <begin position="164"/>
        <end position="183"/>
    </location>
</feature>
<gene>
    <name evidence="4" type="ORF">Tco_0624088</name>
</gene>
<evidence type="ECO:0000313" key="5">
    <source>
        <dbReference type="Proteomes" id="UP001151760"/>
    </source>
</evidence>
<feature type="compositionally biased region" description="Acidic residues" evidence="2">
    <location>
        <begin position="248"/>
        <end position="260"/>
    </location>
</feature>
<keyword evidence="3" id="KW-0472">Membrane</keyword>
<keyword evidence="1" id="KW-0175">Coiled coil</keyword>
<organism evidence="4 5">
    <name type="scientific">Tanacetum coccineum</name>
    <dbReference type="NCBI Taxonomy" id="301880"/>
    <lineage>
        <taxon>Eukaryota</taxon>
        <taxon>Viridiplantae</taxon>
        <taxon>Streptophyta</taxon>
        <taxon>Embryophyta</taxon>
        <taxon>Tracheophyta</taxon>
        <taxon>Spermatophyta</taxon>
        <taxon>Magnoliopsida</taxon>
        <taxon>eudicotyledons</taxon>
        <taxon>Gunneridae</taxon>
        <taxon>Pentapetalae</taxon>
        <taxon>asterids</taxon>
        <taxon>campanulids</taxon>
        <taxon>Asterales</taxon>
        <taxon>Asteraceae</taxon>
        <taxon>Asteroideae</taxon>
        <taxon>Anthemideae</taxon>
        <taxon>Anthemidinae</taxon>
        <taxon>Tanacetum</taxon>
    </lineage>
</organism>
<evidence type="ECO:0000256" key="2">
    <source>
        <dbReference type="SAM" id="MobiDB-lite"/>
    </source>
</evidence>
<keyword evidence="3" id="KW-1133">Transmembrane helix</keyword>
<evidence type="ECO:0000256" key="3">
    <source>
        <dbReference type="SAM" id="Phobius"/>
    </source>
</evidence>
<protein>
    <submittedName>
        <fullName evidence="4">Uncharacterized protein</fullName>
    </submittedName>
</protein>
<comment type="caution">
    <text evidence="4">The sequence shown here is derived from an EMBL/GenBank/DDBJ whole genome shotgun (WGS) entry which is preliminary data.</text>
</comment>
<dbReference type="Proteomes" id="UP001151760">
    <property type="component" value="Unassembled WGS sequence"/>
</dbReference>